<feature type="binding site" evidence="14">
    <location>
        <position position="277"/>
    </location>
    <ligand>
        <name>Mg(2+)</name>
        <dbReference type="ChEBI" id="CHEBI:18420"/>
    </ligand>
</feature>
<dbReference type="PIRSF" id="PIRSF016408">
    <property type="entry name" value="PAGM"/>
    <property type="match status" value="1"/>
</dbReference>
<evidence type="ECO:0000313" key="18">
    <source>
        <dbReference type="EMBL" id="PSC72140.1"/>
    </source>
</evidence>
<dbReference type="CDD" id="cd03086">
    <property type="entry name" value="PGM3"/>
    <property type="match status" value="1"/>
</dbReference>
<dbReference type="GO" id="GO:0004610">
    <property type="term" value="F:phosphoacetylglucosamine mutase activity"/>
    <property type="evidence" value="ECO:0007669"/>
    <property type="project" value="UniProtKB-UniRule"/>
</dbReference>
<evidence type="ECO:0000256" key="3">
    <source>
        <dbReference type="ARBA" id="ARBA00010231"/>
    </source>
</evidence>
<evidence type="ECO:0000256" key="6">
    <source>
        <dbReference type="ARBA" id="ARBA00022723"/>
    </source>
</evidence>
<feature type="domain" description="Alpha-D-phosphohexomutase alpha/beta/alpha" evidence="16">
    <location>
        <begin position="104"/>
        <end position="175"/>
    </location>
</feature>
<dbReference type="Gene3D" id="3.30.310.50">
    <property type="entry name" value="Alpha-D-phosphohexomutase, C-terminal domain"/>
    <property type="match status" value="1"/>
</dbReference>
<dbReference type="PANTHER" id="PTHR45955">
    <property type="entry name" value="PHOSPHOACETYLGLUCOSAMINE MUTASE"/>
    <property type="match status" value="1"/>
</dbReference>
<evidence type="ECO:0000256" key="12">
    <source>
        <dbReference type="PIRSR" id="PIRSR016408-1"/>
    </source>
</evidence>
<feature type="binding site" evidence="14">
    <location>
        <position position="281"/>
    </location>
    <ligand>
        <name>Mg(2+)</name>
        <dbReference type="ChEBI" id="CHEBI:18420"/>
    </ligand>
</feature>
<evidence type="ECO:0000256" key="14">
    <source>
        <dbReference type="PIRSR" id="PIRSR016408-3"/>
    </source>
</evidence>
<evidence type="ECO:0000256" key="7">
    <source>
        <dbReference type="ARBA" id="ARBA00022842"/>
    </source>
</evidence>
<dbReference type="GO" id="GO:0000287">
    <property type="term" value="F:magnesium ion binding"/>
    <property type="evidence" value="ECO:0007669"/>
    <property type="project" value="InterPro"/>
</dbReference>
<evidence type="ECO:0000256" key="5">
    <source>
        <dbReference type="ARBA" id="ARBA00022553"/>
    </source>
</evidence>
<feature type="active site" description="Phosphoserine intermediate" evidence="12">
    <location>
        <position position="69"/>
    </location>
</feature>
<comment type="catalytic activity">
    <reaction evidence="1 11">
        <text>N-acetyl-alpha-D-glucosamine 1-phosphate = N-acetyl-D-glucosamine 6-phosphate</text>
        <dbReference type="Rhea" id="RHEA:23804"/>
        <dbReference type="ChEBI" id="CHEBI:57513"/>
        <dbReference type="ChEBI" id="CHEBI:57776"/>
        <dbReference type="EC" id="5.4.2.3"/>
    </reaction>
</comment>
<dbReference type="InterPro" id="IPR036900">
    <property type="entry name" value="A-D-PHexomutase_C_sf"/>
</dbReference>
<dbReference type="GO" id="GO:0006048">
    <property type="term" value="P:UDP-N-acetylglucosamine biosynthetic process"/>
    <property type="evidence" value="ECO:0007669"/>
    <property type="project" value="UniProtKB-UniRule"/>
</dbReference>
<comment type="cofactor">
    <cofactor evidence="11 14">
        <name>Mg(2+)</name>
        <dbReference type="ChEBI" id="CHEBI:18420"/>
    </cofactor>
    <text evidence="11 14">Binds 1 Mg(2+) ion per subunit.</text>
</comment>
<dbReference type="FunFam" id="3.40.120.10:FF:000013">
    <property type="entry name" value="Phosphoacetylglucosamine mutase"/>
    <property type="match status" value="1"/>
</dbReference>
<dbReference type="InterPro" id="IPR049022">
    <property type="entry name" value="AMG1_III"/>
</dbReference>
<keyword evidence="5" id="KW-0597">Phosphoprotein</keyword>
<feature type="binding site" evidence="13">
    <location>
        <begin position="376"/>
        <end position="378"/>
    </location>
    <ligand>
        <name>substrate</name>
    </ligand>
</feature>
<gene>
    <name evidence="18" type="ORF">C2E20_4482</name>
</gene>
<keyword evidence="7 11" id="KW-0460">Magnesium</keyword>
<keyword evidence="6 11" id="KW-0479">Metal-binding</keyword>
<dbReference type="STRING" id="554055.A0A2P6VDG2"/>
<protein>
    <recommendedName>
        <fullName evidence="4 11">Phosphoacetylglucosamine mutase</fullName>
        <shortName evidence="11">PAGM</shortName>
        <ecNumber evidence="4 11">5.4.2.3</ecNumber>
    </recommendedName>
    <alternativeName>
        <fullName evidence="10 11">Acetylglucosamine phosphomutase</fullName>
    </alternativeName>
    <alternativeName>
        <fullName evidence="9 11">N-acetylglucosamine-phosphate mutase</fullName>
    </alternativeName>
</protein>
<dbReference type="PANTHER" id="PTHR45955:SF1">
    <property type="entry name" value="PHOSPHOACETYLGLUCOSAMINE MUTASE"/>
    <property type="match status" value="1"/>
</dbReference>
<dbReference type="EMBL" id="LHPF02000011">
    <property type="protein sequence ID" value="PSC72140.1"/>
    <property type="molecule type" value="Genomic_DNA"/>
</dbReference>
<keyword evidence="19" id="KW-1185">Reference proteome</keyword>
<name>A0A2P6VDG2_9CHLO</name>
<dbReference type="InterPro" id="IPR016657">
    <property type="entry name" value="PAGM"/>
</dbReference>
<comment type="pathway">
    <text evidence="2 11">Nucleotide-sugar biosynthesis; UDP-N-acetyl-alpha-D-glucosamine biosynthesis; N-acetyl-alpha-D-glucosamine 1-phosphate from alpha-D-glucosamine 6-phosphate (route I): step 2/2.</text>
</comment>
<dbReference type="Proteomes" id="UP000239649">
    <property type="component" value="Unassembled WGS sequence"/>
</dbReference>
<accession>A0A2P6VDG2</accession>
<feature type="binding site" description="via phosphate group" evidence="14">
    <location>
        <position position="69"/>
    </location>
    <ligand>
        <name>Mg(2+)</name>
        <dbReference type="ChEBI" id="CHEBI:18420"/>
    </ligand>
</feature>
<dbReference type="Pfam" id="PF02878">
    <property type="entry name" value="PGM_PMM_I"/>
    <property type="match status" value="2"/>
</dbReference>
<dbReference type="AlphaFoldDB" id="A0A2P6VDG2"/>
<sequence>MAVPTSVGAAVEAASARYPLAKGFRPSYGTAGFRALAELLDSTMFRCGIMMAARAIKASAITGICITASHNPAPDNGVKLVEPSGEMLCQEWETYANDLANAQTDSDLIAQVASLLAREGIAAPGGGIVMIAHDTRPSGPHLAEAAAAGVRCLGVEPQMCGLLTTPQLHWMVMSRNRGQPWAEADYCAALAGAYQQLVAGTQPLGQTLYMDCANGVGAPKMAALAQQLAGAGLAVDLRNTGEGVLNGGCGSDFLQKDRQLPANYADVPAGARCCAVDGDSDRLMYFTPLADTPGKALLFDGDRIACLSAMLLRDLISALPPGAGDVSVGIIQTAYANGAASAYIRDNLGCAVEVTPTGVKYLHEAAHHYDCGVYFEANGHGTVLFVKDFLARLEQLAGESRAAADLLALSVVINQAVGDALSGILLVEAALRRRAWGLDQWAALYTDLPSRQLKVTVADRTVITTTDAETRCASPAGLQAAIDAAVAPVPRGRAFVRPSGTEDVVRVYAEADSQEAADALAGAVAKLVHAQAGGVGPAP</sequence>
<evidence type="ECO:0000256" key="11">
    <source>
        <dbReference type="PIRNR" id="PIRNR016408"/>
    </source>
</evidence>
<feature type="domain" description="Phosphoacetylglucosamine mutase AMG1" evidence="17">
    <location>
        <begin position="300"/>
        <end position="436"/>
    </location>
</feature>
<comment type="function">
    <text evidence="11">Interconverts GlcNAc-6-P and GlcNAc-1-P.</text>
</comment>
<evidence type="ECO:0000259" key="15">
    <source>
        <dbReference type="Pfam" id="PF00408"/>
    </source>
</evidence>
<organism evidence="18 19">
    <name type="scientific">Micractinium conductrix</name>
    <dbReference type="NCBI Taxonomy" id="554055"/>
    <lineage>
        <taxon>Eukaryota</taxon>
        <taxon>Viridiplantae</taxon>
        <taxon>Chlorophyta</taxon>
        <taxon>core chlorophytes</taxon>
        <taxon>Trebouxiophyceae</taxon>
        <taxon>Chlorellales</taxon>
        <taxon>Chlorellaceae</taxon>
        <taxon>Chlorella clade</taxon>
        <taxon>Micractinium</taxon>
    </lineage>
</organism>
<evidence type="ECO:0000259" key="17">
    <source>
        <dbReference type="Pfam" id="PF21404"/>
    </source>
</evidence>
<dbReference type="EC" id="5.4.2.3" evidence="4 11"/>
<dbReference type="GO" id="GO:0005975">
    <property type="term" value="P:carbohydrate metabolic process"/>
    <property type="evidence" value="ECO:0007669"/>
    <property type="project" value="InterPro"/>
</dbReference>
<feature type="domain" description="Alpha-D-phosphohexomutase C-terminal" evidence="15">
    <location>
        <begin position="479"/>
        <end position="526"/>
    </location>
</feature>
<dbReference type="InterPro" id="IPR005844">
    <property type="entry name" value="A-D-PHexomutase_a/b/a-I"/>
</dbReference>
<dbReference type="Gene3D" id="3.40.120.10">
    <property type="entry name" value="Alpha-D-Glucose-1,6-Bisphosphate, subunit A, domain 3"/>
    <property type="match status" value="3"/>
</dbReference>
<dbReference type="SUPFAM" id="SSF53738">
    <property type="entry name" value="Phosphoglucomutase, first 3 domains"/>
    <property type="match status" value="3"/>
</dbReference>
<evidence type="ECO:0000256" key="4">
    <source>
        <dbReference type="ARBA" id="ARBA00012731"/>
    </source>
</evidence>
<dbReference type="OrthoDB" id="1928at2759"/>
<proteinExistence type="inferred from homology"/>
<dbReference type="UniPathway" id="UPA00113">
    <property type="reaction ID" value="UER00530"/>
</dbReference>
<reference evidence="18 19" key="1">
    <citation type="journal article" date="2018" name="Plant J.">
        <title>Genome sequences of Chlorella sorokiniana UTEX 1602 and Micractinium conductrix SAG 241.80: implications to maltose excretion by a green alga.</title>
        <authorList>
            <person name="Arriola M.B."/>
            <person name="Velmurugan N."/>
            <person name="Zhang Y."/>
            <person name="Plunkett M.H."/>
            <person name="Hondzo H."/>
            <person name="Barney B.M."/>
        </authorList>
    </citation>
    <scope>NUCLEOTIDE SEQUENCE [LARGE SCALE GENOMIC DNA]</scope>
    <source>
        <strain evidence="18 19">SAG 241.80</strain>
    </source>
</reference>
<comment type="caution">
    <text evidence="18">The sequence shown here is derived from an EMBL/GenBank/DDBJ whole genome shotgun (WGS) entry which is preliminary data.</text>
</comment>
<evidence type="ECO:0000256" key="9">
    <source>
        <dbReference type="ARBA" id="ARBA00031926"/>
    </source>
</evidence>
<evidence type="ECO:0000256" key="13">
    <source>
        <dbReference type="PIRSR" id="PIRSR016408-2"/>
    </source>
</evidence>
<dbReference type="InterPro" id="IPR005843">
    <property type="entry name" value="A-D-PHexomutase_C"/>
</dbReference>
<evidence type="ECO:0000256" key="1">
    <source>
        <dbReference type="ARBA" id="ARBA00000558"/>
    </source>
</evidence>
<evidence type="ECO:0000313" key="19">
    <source>
        <dbReference type="Proteomes" id="UP000239649"/>
    </source>
</evidence>
<keyword evidence="8 11" id="KW-0413">Isomerase</keyword>
<evidence type="ECO:0000259" key="16">
    <source>
        <dbReference type="Pfam" id="PF02878"/>
    </source>
</evidence>
<dbReference type="InterPro" id="IPR016055">
    <property type="entry name" value="A-D-PHexomutase_a/b/a-I/II/III"/>
</dbReference>
<dbReference type="Pfam" id="PF00408">
    <property type="entry name" value="PGM_PMM_IV"/>
    <property type="match status" value="1"/>
</dbReference>
<dbReference type="SUPFAM" id="SSF55957">
    <property type="entry name" value="Phosphoglucomutase, C-terminal domain"/>
    <property type="match status" value="1"/>
</dbReference>
<evidence type="ECO:0000256" key="8">
    <source>
        <dbReference type="ARBA" id="ARBA00023235"/>
    </source>
</evidence>
<comment type="similarity">
    <text evidence="3 11">Belongs to the phosphohexose mutase family.</text>
</comment>
<dbReference type="InterPro" id="IPR016066">
    <property type="entry name" value="A-D-PHexomutase_CS"/>
</dbReference>
<dbReference type="FunFam" id="3.30.310.50:FF:000003">
    <property type="entry name" value="Phosphoacetylglucosamine mutase"/>
    <property type="match status" value="1"/>
</dbReference>
<dbReference type="PROSITE" id="PS00710">
    <property type="entry name" value="PGM_PMM"/>
    <property type="match status" value="1"/>
</dbReference>
<feature type="binding site" evidence="14">
    <location>
        <position position="279"/>
    </location>
    <ligand>
        <name>Mg(2+)</name>
        <dbReference type="ChEBI" id="CHEBI:18420"/>
    </ligand>
</feature>
<feature type="domain" description="Alpha-D-phosphohexomutase alpha/beta/alpha" evidence="16">
    <location>
        <begin position="52"/>
        <end position="90"/>
    </location>
</feature>
<dbReference type="Pfam" id="PF21404">
    <property type="entry name" value="AMG1_III"/>
    <property type="match status" value="1"/>
</dbReference>
<evidence type="ECO:0000256" key="2">
    <source>
        <dbReference type="ARBA" id="ARBA00004865"/>
    </source>
</evidence>
<evidence type="ECO:0000256" key="10">
    <source>
        <dbReference type="ARBA" id="ARBA00032065"/>
    </source>
</evidence>
<feature type="binding site" evidence="13">
    <location>
        <position position="506"/>
    </location>
    <ligand>
        <name>substrate</name>
    </ligand>
</feature>
<feature type="binding site" evidence="13">
    <location>
        <begin position="497"/>
        <end position="501"/>
    </location>
    <ligand>
        <name>substrate</name>
    </ligand>
</feature>